<reference evidence="2 3" key="1">
    <citation type="journal article" date="2019" name="Commun. Biol.">
        <title>The bagworm genome reveals a unique fibroin gene that provides high tensile strength.</title>
        <authorList>
            <person name="Kono N."/>
            <person name="Nakamura H."/>
            <person name="Ohtoshi R."/>
            <person name="Tomita M."/>
            <person name="Numata K."/>
            <person name="Arakawa K."/>
        </authorList>
    </citation>
    <scope>NUCLEOTIDE SEQUENCE [LARGE SCALE GENOMIC DNA]</scope>
</reference>
<accession>A0A4C1WV50</accession>
<comment type="caution">
    <text evidence="2">The sequence shown here is derived from an EMBL/GenBank/DDBJ whole genome shotgun (WGS) entry which is preliminary data.</text>
</comment>
<feature type="compositionally biased region" description="Low complexity" evidence="1">
    <location>
        <begin position="45"/>
        <end position="56"/>
    </location>
</feature>
<evidence type="ECO:0000256" key="1">
    <source>
        <dbReference type="SAM" id="MobiDB-lite"/>
    </source>
</evidence>
<evidence type="ECO:0000313" key="3">
    <source>
        <dbReference type="Proteomes" id="UP000299102"/>
    </source>
</evidence>
<proteinExistence type="predicted"/>
<dbReference type="AlphaFoldDB" id="A0A4C1WV50"/>
<name>A0A4C1WV50_EUMVA</name>
<feature type="compositionally biased region" description="Basic and acidic residues" evidence="1">
    <location>
        <begin position="1"/>
        <end position="13"/>
    </location>
</feature>
<protein>
    <submittedName>
        <fullName evidence="2">Uncharacterized protein</fullName>
    </submittedName>
</protein>
<feature type="region of interest" description="Disordered" evidence="1">
    <location>
        <begin position="1"/>
        <end position="59"/>
    </location>
</feature>
<gene>
    <name evidence="2" type="ORF">EVAR_36870_1</name>
</gene>
<organism evidence="2 3">
    <name type="scientific">Eumeta variegata</name>
    <name type="common">Bagworm moth</name>
    <name type="synonym">Eumeta japonica</name>
    <dbReference type="NCBI Taxonomy" id="151549"/>
    <lineage>
        <taxon>Eukaryota</taxon>
        <taxon>Metazoa</taxon>
        <taxon>Ecdysozoa</taxon>
        <taxon>Arthropoda</taxon>
        <taxon>Hexapoda</taxon>
        <taxon>Insecta</taxon>
        <taxon>Pterygota</taxon>
        <taxon>Neoptera</taxon>
        <taxon>Endopterygota</taxon>
        <taxon>Lepidoptera</taxon>
        <taxon>Glossata</taxon>
        <taxon>Ditrysia</taxon>
        <taxon>Tineoidea</taxon>
        <taxon>Psychidae</taxon>
        <taxon>Oiketicinae</taxon>
        <taxon>Eumeta</taxon>
    </lineage>
</organism>
<evidence type="ECO:0000313" key="2">
    <source>
        <dbReference type="EMBL" id="GBP53987.1"/>
    </source>
</evidence>
<dbReference type="EMBL" id="BGZK01000637">
    <property type="protein sequence ID" value="GBP53987.1"/>
    <property type="molecule type" value="Genomic_DNA"/>
</dbReference>
<keyword evidence="3" id="KW-1185">Reference proteome</keyword>
<sequence length="94" mass="10269">MADNSELRRRVPPDCDLSAADGNFQLAPTLSDRGRLSRRPAIDPRPAAGARTASGARGRRHDYGLFGCDAPLNATSVINAKVERRWTDVRYSST</sequence>
<dbReference type="Proteomes" id="UP000299102">
    <property type="component" value="Unassembled WGS sequence"/>
</dbReference>